<protein>
    <submittedName>
        <fullName evidence="3">Uncharacterized protein</fullName>
    </submittedName>
</protein>
<keyword evidence="4" id="KW-1185">Reference proteome</keyword>
<feature type="signal peptide" evidence="2">
    <location>
        <begin position="1"/>
        <end position="24"/>
    </location>
</feature>
<dbReference type="AlphaFoldDB" id="A0ABD3JV33"/>
<evidence type="ECO:0000256" key="2">
    <source>
        <dbReference type="SAM" id="SignalP"/>
    </source>
</evidence>
<sequence length="163" mass="16740">MERRKTFHLLAIILSLLMIEKSMASQILAENNPAPDHDKSRIRVNGSVPDKDGSWSGNSSGQGKLMVPPPSTSTTIDVKTAVSPTSATSKTSVNKSSNTSSTTVTNGGTVSRSSSTGVSKNSSTGTVTSGGTVSRSSSSTRVSQSSSATNVSQSSSSPPTQYP</sequence>
<feature type="region of interest" description="Disordered" evidence="1">
    <location>
        <begin position="30"/>
        <end position="163"/>
    </location>
</feature>
<name>A0ABD3JV33_EUCGL</name>
<evidence type="ECO:0000313" key="4">
    <source>
        <dbReference type="Proteomes" id="UP001634007"/>
    </source>
</evidence>
<comment type="caution">
    <text evidence="3">The sequence shown here is derived from an EMBL/GenBank/DDBJ whole genome shotgun (WGS) entry which is preliminary data.</text>
</comment>
<feature type="chain" id="PRO_5044830346" evidence="2">
    <location>
        <begin position="25"/>
        <end position="163"/>
    </location>
</feature>
<dbReference type="EMBL" id="JBJKBG010000007">
    <property type="protein sequence ID" value="KAL3731530.1"/>
    <property type="molecule type" value="Genomic_DNA"/>
</dbReference>
<organism evidence="3 4">
    <name type="scientific">Eucalyptus globulus</name>
    <name type="common">Tasmanian blue gum</name>
    <dbReference type="NCBI Taxonomy" id="34317"/>
    <lineage>
        <taxon>Eukaryota</taxon>
        <taxon>Viridiplantae</taxon>
        <taxon>Streptophyta</taxon>
        <taxon>Embryophyta</taxon>
        <taxon>Tracheophyta</taxon>
        <taxon>Spermatophyta</taxon>
        <taxon>Magnoliopsida</taxon>
        <taxon>eudicotyledons</taxon>
        <taxon>Gunneridae</taxon>
        <taxon>Pentapetalae</taxon>
        <taxon>rosids</taxon>
        <taxon>malvids</taxon>
        <taxon>Myrtales</taxon>
        <taxon>Myrtaceae</taxon>
        <taxon>Myrtoideae</taxon>
        <taxon>Eucalypteae</taxon>
        <taxon>Eucalyptus</taxon>
    </lineage>
</organism>
<keyword evidence="2" id="KW-0732">Signal</keyword>
<proteinExistence type="predicted"/>
<gene>
    <name evidence="3" type="ORF">ACJRO7_028418</name>
</gene>
<feature type="compositionally biased region" description="Low complexity" evidence="1">
    <location>
        <begin position="85"/>
        <end position="163"/>
    </location>
</feature>
<reference evidence="3 4" key="1">
    <citation type="submission" date="2024-11" db="EMBL/GenBank/DDBJ databases">
        <title>Chromosome-level genome assembly of Eucalyptus globulus Labill. provides insights into its genome evolution.</title>
        <authorList>
            <person name="Li X."/>
        </authorList>
    </citation>
    <scope>NUCLEOTIDE SEQUENCE [LARGE SCALE GENOMIC DNA]</scope>
    <source>
        <strain evidence="3">CL2024</strain>
        <tissue evidence="3">Fresh tender leaves</tissue>
    </source>
</reference>
<evidence type="ECO:0000313" key="3">
    <source>
        <dbReference type="EMBL" id="KAL3731530.1"/>
    </source>
</evidence>
<evidence type="ECO:0000256" key="1">
    <source>
        <dbReference type="SAM" id="MobiDB-lite"/>
    </source>
</evidence>
<dbReference type="Proteomes" id="UP001634007">
    <property type="component" value="Unassembled WGS sequence"/>
</dbReference>
<accession>A0ABD3JV33</accession>